<keyword evidence="6" id="KW-0547">Nucleotide-binding</keyword>
<dbReference type="InterPro" id="IPR008995">
    <property type="entry name" value="Mo/tungstate-bd_C_term_dom"/>
</dbReference>
<dbReference type="InterPro" id="IPR004606">
    <property type="entry name" value="Mop_domain"/>
</dbReference>
<keyword evidence="9" id="KW-0472">Membrane</keyword>
<dbReference type="PROSITE" id="PS00211">
    <property type="entry name" value="ABC_TRANSPORTER_1"/>
    <property type="match status" value="1"/>
</dbReference>
<evidence type="ECO:0000256" key="1">
    <source>
        <dbReference type="ARBA" id="ARBA00005417"/>
    </source>
</evidence>
<dbReference type="Pfam" id="PF03459">
    <property type="entry name" value="TOBE"/>
    <property type="match status" value="1"/>
</dbReference>
<dbReference type="GO" id="GO:0015098">
    <property type="term" value="F:molybdate ion transmembrane transporter activity"/>
    <property type="evidence" value="ECO:0007669"/>
    <property type="project" value="InterPro"/>
</dbReference>
<reference evidence="13" key="1">
    <citation type="submission" date="2019-12" db="EMBL/GenBank/DDBJ databases">
        <authorList>
            <person name="Cremers G."/>
        </authorList>
    </citation>
    <scope>NUCLEOTIDE SEQUENCE</scope>
    <source>
        <strain evidence="13">Mbul1</strain>
    </source>
</reference>
<proteinExistence type="inferred from homology"/>
<evidence type="ECO:0000256" key="7">
    <source>
        <dbReference type="ARBA" id="ARBA00022840"/>
    </source>
</evidence>
<dbReference type="InterPro" id="IPR005116">
    <property type="entry name" value="Transp-assoc_OB_typ1"/>
</dbReference>
<dbReference type="PROSITE" id="PS50893">
    <property type="entry name" value="ABC_TRANSPORTER_2"/>
    <property type="match status" value="1"/>
</dbReference>
<dbReference type="GO" id="GO:0016887">
    <property type="term" value="F:ATP hydrolysis activity"/>
    <property type="evidence" value="ECO:0007669"/>
    <property type="project" value="InterPro"/>
</dbReference>
<evidence type="ECO:0000256" key="5">
    <source>
        <dbReference type="ARBA" id="ARBA00022519"/>
    </source>
</evidence>
<dbReference type="PANTHER" id="PTHR43514:SF4">
    <property type="entry name" value="ABC TRANSPORTER I FAMILY MEMBER 10"/>
    <property type="match status" value="1"/>
</dbReference>
<dbReference type="SUPFAM" id="SSF52540">
    <property type="entry name" value="P-loop containing nucleoside triphosphate hydrolases"/>
    <property type="match status" value="1"/>
</dbReference>
<evidence type="ECO:0000313" key="13">
    <source>
        <dbReference type="EMBL" id="CAA2100092.1"/>
    </source>
</evidence>
<evidence type="ECO:0000256" key="9">
    <source>
        <dbReference type="ARBA" id="ARBA00023136"/>
    </source>
</evidence>
<evidence type="ECO:0000256" key="4">
    <source>
        <dbReference type="ARBA" id="ARBA00022505"/>
    </source>
</evidence>
<dbReference type="InterPro" id="IPR003593">
    <property type="entry name" value="AAA+_ATPase"/>
</dbReference>
<dbReference type="SUPFAM" id="SSF50331">
    <property type="entry name" value="MOP-like"/>
    <property type="match status" value="1"/>
</dbReference>
<evidence type="ECO:0000256" key="10">
    <source>
        <dbReference type="PROSITE-ProRule" id="PRU01213"/>
    </source>
</evidence>
<evidence type="ECO:0000256" key="3">
    <source>
        <dbReference type="ARBA" id="ARBA00022475"/>
    </source>
</evidence>
<keyword evidence="7 13" id="KW-0067">ATP-binding</keyword>
<dbReference type="GO" id="GO:0016020">
    <property type="term" value="C:membrane"/>
    <property type="evidence" value="ECO:0007669"/>
    <property type="project" value="InterPro"/>
</dbReference>
<feature type="domain" description="ABC transporter" evidence="11">
    <location>
        <begin position="12"/>
        <end position="245"/>
    </location>
</feature>
<keyword evidence="8" id="KW-1278">Translocase</keyword>
<dbReference type="PANTHER" id="PTHR43514">
    <property type="entry name" value="ABC TRANSPORTER I FAMILY MEMBER 10"/>
    <property type="match status" value="1"/>
</dbReference>
<dbReference type="GO" id="GO:0005524">
    <property type="term" value="F:ATP binding"/>
    <property type="evidence" value="ECO:0007669"/>
    <property type="project" value="UniProtKB-KW"/>
</dbReference>
<dbReference type="EMBL" id="LR743504">
    <property type="protein sequence ID" value="CAA2100092.1"/>
    <property type="molecule type" value="Genomic_DNA"/>
</dbReference>
<evidence type="ECO:0000259" key="12">
    <source>
        <dbReference type="PROSITE" id="PS51866"/>
    </source>
</evidence>
<dbReference type="NCBIfam" id="TIGR02142">
    <property type="entry name" value="modC_ABC"/>
    <property type="match status" value="1"/>
</dbReference>
<dbReference type="InterPro" id="IPR011868">
    <property type="entry name" value="ModC_ABC_ATP-bd"/>
</dbReference>
<comment type="similarity">
    <text evidence="1">Belongs to the ABC transporter superfamily.</text>
</comment>
<dbReference type="InterPro" id="IPR027417">
    <property type="entry name" value="P-loop_NTPase"/>
</dbReference>
<dbReference type="PROSITE" id="PS51866">
    <property type="entry name" value="MOP"/>
    <property type="match status" value="1"/>
</dbReference>
<dbReference type="SMART" id="SM00382">
    <property type="entry name" value="AAA"/>
    <property type="match status" value="1"/>
</dbReference>
<organism evidence="13">
    <name type="scientific">Methylobacterium bullatum</name>
    <dbReference type="NCBI Taxonomy" id="570505"/>
    <lineage>
        <taxon>Bacteria</taxon>
        <taxon>Pseudomonadati</taxon>
        <taxon>Pseudomonadota</taxon>
        <taxon>Alphaproteobacteria</taxon>
        <taxon>Hyphomicrobiales</taxon>
        <taxon>Methylobacteriaceae</taxon>
        <taxon>Methylobacterium</taxon>
    </lineage>
</organism>
<evidence type="ECO:0000259" key="11">
    <source>
        <dbReference type="PROSITE" id="PS50893"/>
    </source>
</evidence>
<dbReference type="InterPro" id="IPR050334">
    <property type="entry name" value="Molybdenum_import_ModC"/>
</dbReference>
<dbReference type="Pfam" id="PF00005">
    <property type="entry name" value="ABC_tran"/>
    <property type="match status" value="1"/>
</dbReference>
<dbReference type="AlphaFoldDB" id="A0A679ITH8"/>
<evidence type="ECO:0000256" key="2">
    <source>
        <dbReference type="ARBA" id="ARBA00022448"/>
    </source>
</evidence>
<dbReference type="EC" id="3.6.3.25" evidence="13"/>
<dbReference type="InterPro" id="IPR017871">
    <property type="entry name" value="ABC_transporter-like_CS"/>
</dbReference>
<evidence type="ECO:0000256" key="6">
    <source>
        <dbReference type="ARBA" id="ARBA00022741"/>
    </source>
</evidence>
<dbReference type="InterPro" id="IPR003439">
    <property type="entry name" value="ABC_transporter-like_ATP-bd"/>
</dbReference>
<feature type="domain" description="Mop" evidence="12">
    <location>
        <begin position="304"/>
        <end position="370"/>
    </location>
</feature>
<name>A0A679ITH8_9HYPH</name>
<accession>A0A679ITH8</accession>
<keyword evidence="13" id="KW-0378">Hydrolase</keyword>
<protein>
    <submittedName>
        <fullName evidence="13">Sulfate/thiosulfate import ATP-binding protein CysA</fullName>
        <ecNumber evidence="13">3.6.3.25</ecNumber>
    </submittedName>
</protein>
<evidence type="ECO:0000256" key="8">
    <source>
        <dbReference type="ARBA" id="ARBA00022967"/>
    </source>
</evidence>
<keyword evidence="5" id="KW-0997">Cell inner membrane</keyword>
<keyword evidence="2" id="KW-0813">Transport</keyword>
<sequence>MSATRDSPTQDSVTLDIDVSLTRGSFSLDVAFTAGPGLTALFGRSGSGKTTVIDLVAGLARPDRGRIVVSGETLLDRERGIAVPAHRRRIGVVFQQARLLPHLSVRQNLGYGRAFARSHSDGIAFDGVVDLLGIGHLLDRRPAGLSGGEAQRVAIGRALLSRPRLLLMDEPLAALDEARKAEILPYIERLRDEAGLPIVYVSHAVSEVARLARTVVVLEAGRVAAVGTADTVLRRADLLAAQGGEAGAILDMVVGETDPETGLTRLSGRAGRLSVPRLTRSPGTAVRIRVPARDVLLATQPPLGLSARNLLQGRIVSIHALGEAASMVEIDCNGVLLAARLTRASVRDLALAPGRAVYAVVKSVAFDPQGVGTTRPDAVEI</sequence>
<keyword evidence="3" id="KW-1003">Cell membrane</keyword>
<dbReference type="Gene3D" id="3.40.50.300">
    <property type="entry name" value="P-loop containing nucleotide triphosphate hydrolases"/>
    <property type="match status" value="1"/>
</dbReference>
<dbReference type="GO" id="GO:0140359">
    <property type="term" value="F:ABC-type transporter activity"/>
    <property type="evidence" value="ECO:0007669"/>
    <property type="project" value="InterPro"/>
</dbReference>
<dbReference type="Gene3D" id="2.40.50.100">
    <property type="match status" value="1"/>
</dbReference>
<gene>
    <name evidence="13" type="primary">cysA_1</name>
    <name evidence="13" type="ORF">MBUL_00497</name>
</gene>
<keyword evidence="4 10" id="KW-0500">Molybdenum</keyword>